<dbReference type="EMBL" id="RQXS01000040">
    <property type="protein sequence ID" value="RZN57973.1"/>
    <property type="molecule type" value="Genomic_DNA"/>
</dbReference>
<dbReference type="SUPFAM" id="SSF53756">
    <property type="entry name" value="UDP-Glycosyltransferase/glycogen phosphorylase"/>
    <property type="match status" value="1"/>
</dbReference>
<evidence type="ECO:0000313" key="6">
    <source>
        <dbReference type="Proteomes" id="UP000294229"/>
    </source>
</evidence>
<keyword evidence="4" id="KW-0808">Transferase</keyword>
<proteinExistence type="predicted"/>
<dbReference type="EMBL" id="UFSW01000001">
    <property type="protein sequence ID" value="SUU97595.1"/>
    <property type="molecule type" value="Genomic_DNA"/>
</dbReference>
<feature type="domain" description="Glycosyl transferase family 1" evidence="1">
    <location>
        <begin position="176"/>
        <end position="329"/>
    </location>
</feature>
<dbReference type="InterPro" id="IPR028098">
    <property type="entry name" value="Glyco_trans_4-like_N"/>
</dbReference>
<dbReference type="Proteomes" id="UP000254620">
    <property type="component" value="Unassembled WGS sequence"/>
</dbReference>
<dbReference type="GO" id="GO:1901135">
    <property type="term" value="P:carbohydrate derivative metabolic process"/>
    <property type="evidence" value="ECO:0007669"/>
    <property type="project" value="UniProtKB-ARBA"/>
</dbReference>
<dbReference type="Gene3D" id="3.40.50.2000">
    <property type="entry name" value="Glycogen Phosphorylase B"/>
    <property type="match status" value="2"/>
</dbReference>
<sequence>MRVTIIFHKNCFGGSVRVQHFLSNLLLQNGYEVSLLALENGDDRGYFDNFKFDIIWKKKMGFWKNFHFFKKAISHTNPDLVISAIDYNNRFAVLATKILGKKIVICEHGNHLNLVSYGSASKKCIRRLFRFISYKLADTVTFLTYFDYNYFSYLKKKIVMLNPVMTEINYLDDNQSQKENIILFPSRMDENKRPMFILKAFSKIHDSGFKLVFLGGGEELNRCKEYVKKHNLGNVEFHEFTSDIISWYKRSKIVSLTSRSEGMPNILVEAMFYDCARISTNCITGPQELISDGVDGFLINVDDEEEYARKLQSLINDEQLRLSFCERAKVRCDEFSPEKISAKWLKLIQTL</sequence>
<dbReference type="RefSeq" id="WP_115615540.1">
    <property type="nucleotide sequence ID" value="NZ_JBANLW010000013.1"/>
</dbReference>
<accession>A0A380X2V3</accession>
<dbReference type="GO" id="GO:0043750">
    <property type="term" value="F:phosphatidylinositol alpha-mannosyltransferase activity"/>
    <property type="evidence" value="ECO:0007669"/>
    <property type="project" value="UniProtKB-EC"/>
</dbReference>
<dbReference type="EC" id="2.4.1.345" evidence="4"/>
<feature type="domain" description="Glycosyltransferase subfamily 4-like N-terminal" evidence="2">
    <location>
        <begin position="12"/>
        <end position="144"/>
    </location>
</feature>
<evidence type="ECO:0000259" key="2">
    <source>
        <dbReference type="Pfam" id="PF13439"/>
    </source>
</evidence>
<evidence type="ECO:0000313" key="3">
    <source>
        <dbReference type="EMBL" id="RZN57973.1"/>
    </source>
</evidence>
<dbReference type="AlphaFoldDB" id="A0A380X2V3"/>
<dbReference type="InterPro" id="IPR001296">
    <property type="entry name" value="Glyco_trans_1"/>
</dbReference>
<evidence type="ECO:0000259" key="1">
    <source>
        <dbReference type="Pfam" id="PF00534"/>
    </source>
</evidence>
<dbReference type="Pfam" id="PF00534">
    <property type="entry name" value="Glycos_transf_1"/>
    <property type="match status" value="1"/>
</dbReference>
<dbReference type="PANTHER" id="PTHR12526">
    <property type="entry name" value="GLYCOSYLTRANSFERASE"/>
    <property type="match status" value="1"/>
</dbReference>
<reference evidence="4 5" key="1">
    <citation type="submission" date="2018-06" db="EMBL/GenBank/DDBJ databases">
        <authorList>
            <consortium name="Pathogen Informatics"/>
            <person name="Doyle S."/>
        </authorList>
    </citation>
    <scope>NUCLEOTIDE SEQUENCE [LARGE SCALE GENOMIC DNA]</scope>
    <source>
        <strain evidence="4 5">NCTC10926</strain>
    </source>
</reference>
<reference evidence="3 6" key="2">
    <citation type="submission" date="2018-11" db="EMBL/GenBank/DDBJ databases">
        <title>Sequencing Av. paragallinarum serogroups.</title>
        <authorList>
            <person name="Hellmuth J.E."/>
            <person name="Boucher C.E."/>
            <person name="Cason E.D."/>
        </authorList>
    </citation>
    <scope>NUCLEOTIDE SEQUENCE [LARGE SCALE GENOMIC DNA]</scope>
    <source>
        <strain evidence="3 6">SA-3</strain>
    </source>
</reference>
<organism evidence="4 5">
    <name type="scientific">Avibacterium paragallinarum</name>
    <name type="common">Haemophilus gallinarum</name>
    <dbReference type="NCBI Taxonomy" id="728"/>
    <lineage>
        <taxon>Bacteria</taxon>
        <taxon>Pseudomonadati</taxon>
        <taxon>Pseudomonadota</taxon>
        <taxon>Gammaproteobacteria</taxon>
        <taxon>Pasteurellales</taxon>
        <taxon>Pasteurellaceae</taxon>
        <taxon>Avibacterium</taxon>
    </lineage>
</organism>
<dbReference type="Pfam" id="PF13439">
    <property type="entry name" value="Glyco_transf_4"/>
    <property type="match status" value="1"/>
</dbReference>
<dbReference type="Proteomes" id="UP000294229">
    <property type="component" value="Unassembled WGS sequence"/>
</dbReference>
<protein>
    <submittedName>
        <fullName evidence="4">GDP-mannose-dependent alpha-(1-2)-phosphatidylinositol mannosyltransferase</fullName>
        <ecNumber evidence="4">2.4.1.345</ecNumber>
    </submittedName>
    <submittedName>
        <fullName evidence="3">Glycosyltransferase family 4 protein</fullName>
    </submittedName>
</protein>
<evidence type="ECO:0000313" key="5">
    <source>
        <dbReference type="Proteomes" id="UP000254620"/>
    </source>
</evidence>
<evidence type="ECO:0000313" key="4">
    <source>
        <dbReference type="EMBL" id="SUU97595.1"/>
    </source>
</evidence>
<keyword evidence="4" id="KW-0328">Glycosyltransferase</keyword>
<name>A0A380X2V3_AVIPA</name>
<gene>
    <name evidence="4" type="primary">pimA</name>
    <name evidence="3" type="ORF">EIG79_08335</name>
    <name evidence="4" type="ORF">NCTC10926_00990</name>
</gene>